<accession>A0ACA9KSA2</accession>
<keyword evidence="2" id="KW-1185">Reference proteome</keyword>
<organism evidence="1 2">
    <name type="scientific">Cetraspora pellucida</name>
    <dbReference type="NCBI Taxonomy" id="1433469"/>
    <lineage>
        <taxon>Eukaryota</taxon>
        <taxon>Fungi</taxon>
        <taxon>Fungi incertae sedis</taxon>
        <taxon>Mucoromycota</taxon>
        <taxon>Glomeromycotina</taxon>
        <taxon>Glomeromycetes</taxon>
        <taxon>Diversisporales</taxon>
        <taxon>Gigasporaceae</taxon>
        <taxon>Cetraspora</taxon>
    </lineage>
</organism>
<gene>
    <name evidence="1" type="ORF">SPELUC_LOCUS2423</name>
</gene>
<name>A0ACA9KSA2_9GLOM</name>
<comment type="caution">
    <text evidence="1">The sequence shown here is derived from an EMBL/GenBank/DDBJ whole genome shotgun (WGS) entry which is preliminary data.</text>
</comment>
<reference evidence="1" key="1">
    <citation type="submission" date="2021-06" db="EMBL/GenBank/DDBJ databases">
        <authorList>
            <person name="Kallberg Y."/>
            <person name="Tangrot J."/>
            <person name="Rosling A."/>
        </authorList>
    </citation>
    <scope>NUCLEOTIDE SEQUENCE</scope>
    <source>
        <strain evidence="1">28 12/20/2015</strain>
    </source>
</reference>
<proteinExistence type="predicted"/>
<evidence type="ECO:0000313" key="2">
    <source>
        <dbReference type="Proteomes" id="UP000789366"/>
    </source>
</evidence>
<sequence length="190" mass="21605">MSQKKKRKNATVACVNCRERHEKCNVPSGENKCTICNKRNWLCIFTPGNKRGPKSIAKAHQKALITNHSPSFIYDERIPNDSQNVTSTPNSFSTSDSFPYPYNYTTVTNINVYETTETIETTEHFQNIQPSLCFHDEQIMPTNDQNISSFSTNDLHGSFYSEILHLYFNPYDEAIEASQNLCTYLGNGLG</sequence>
<protein>
    <submittedName>
        <fullName evidence="1">8997_t:CDS:1</fullName>
    </submittedName>
</protein>
<dbReference type="Proteomes" id="UP000789366">
    <property type="component" value="Unassembled WGS sequence"/>
</dbReference>
<dbReference type="EMBL" id="CAJVPW010001595">
    <property type="protein sequence ID" value="CAG8487905.1"/>
    <property type="molecule type" value="Genomic_DNA"/>
</dbReference>
<evidence type="ECO:0000313" key="1">
    <source>
        <dbReference type="EMBL" id="CAG8487905.1"/>
    </source>
</evidence>